<keyword evidence="3 5" id="KW-1133">Transmembrane helix</keyword>
<evidence type="ECO:0000256" key="1">
    <source>
        <dbReference type="ARBA" id="ARBA00004141"/>
    </source>
</evidence>
<feature type="transmembrane region" description="Helical" evidence="5">
    <location>
        <begin position="276"/>
        <end position="295"/>
    </location>
</feature>
<dbReference type="EMBL" id="LKET01000039">
    <property type="protein sequence ID" value="KPU43348.1"/>
    <property type="molecule type" value="Genomic_DNA"/>
</dbReference>
<dbReference type="AlphaFoldDB" id="A0A0P8W432"/>
<feature type="transmembrane region" description="Helical" evidence="5">
    <location>
        <begin position="187"/>
        <end position="203"/>
    </location>
</feature>
<feature type="transmembrane region" description="Helical" evidence="5">
    <location>
        <begin position="237"/>
        <end position="255"/>
    </location>
</feature>
<evidence type="ECO:0000256" key="4">
    <source>
        <dbReference type="ARBA" id="ARBA00023136"/>
    </source>
</evidence>
<gene>
    <name evidence="6" type="primary">ecfT_2</name>
    <name evidence="6" type="ORF">OXPF_27890</name>
</gene>
<dbReference type="GO" id="GO:0005886">
    <property type="term" value="C:plasma membrane"/>
    <property type="evidence" value="ECO:0007669"/>
    <property type="project" value="UniProtKB-ARBA"/>
</dbReference>
<evidence type="ECO:0000313" key="6">
    <source>
        <dbReference type="EMBL" id="KPU43348.1"/>
    </source>
</evidence>
<dbReference type="Pfam" id="PF02361">
    <property type="entry name" value="CbiQ"/>
    <property type="match status" value="1"/>
</dbReference>
<feature type="transmembrane region" description="Helical" evidence="5">
    <location>
        <begin position="107"/>
        <end position="131"/>
    </location>
</feature>
<name>A0A0P8W432_9CLOT</name>
<feature type="transmembrane region" description="Helical" evidence="5">
    <location>
        <begin position="36"/>
        <end position="53"/>
    </location>
</feature>
<evidence type="ECO:0000256" key="3">
    <source>
        <dbReference type="ARBA" id="ARBA00022989"/>
    </source>
</evidence>
<dbReference type="PANTHER" id="PTHR33514:SF13">
    <property type="entry name" value="PROTEIN ABCI12, CHLOROPLASTIC"/>
    <property type="match status" value="1"/>
</dbReference>
<evidence type="ECO:0000256" key="2">
    <source>
        <dbReference type="ARBA" id="ARBA00022692"/>
    </source>
</evidence>
<feature type="transmembrane region" description="Helical" evidence="5">
    <location>
        <begin position="143"/>
        <end position="166"/>
    </location>
</feature>
<dbReference type="CDD" id="cd16914">
    <property type="entry name" value="EcfT"/>
    <property type="match status" value="1"/>
</dbReference>
<sequence length="299" mass="34466">MIYKARNTFLQSLHPLVTVSLIFLYVLIFIFIENPLYILISILSILAMAYMDGSGKDLFKYGKMMLPFVLLLIILNPLLVSSGETVIYTGHFNIPILGRIKITMEAILYGLFSGFKIIGVTVLFGFGNLVIHPDRAFGYFSKFLGKSALLVNMTLRLFTTIMNAYLNIKEVEKLRGNMMSRRGLRKRLASSASIVNILFLSSIENSADMAESMYSRGYGMYSKRSSYFSERFTAGDWMMLGFIVIFFIYLIYFLVNGFHRYAFYPVLDSIKIPLSLQEIIFIILLFIPSIINWWWKTWK</sequence>
<evidence type="ECO:0000313" key="7">
    <source>
        <dbReference type="Proteomes" id="UP000050326"/>
    </source>
</evidence>
<dbReference type="InterPro" id="IPR003339">
    <property type="entry name" value="ABC/ECF_trnsptr_transmembrane"/>
</dbReference>
<organism evidence="6 7">
    <name type="scientific">Oxobacter pfennigii</name>
    <dbReference type="NCBI Taxonomy" id="36849"/>
    <lineage>
        <taxon>Bacteria</taxon>
        <taxon>Bacillati</taxon>
        <taxon>Bacillota</taxon>
        <taxon>Clostridia</taxon>
        <taxon>Eubacteriales</taxon>
        <taxon>Clostridiaceae</taxon>
        <taxon>Oxobacter</taxon>
    </lineage>
</organism>
<comment type="caution">
    <text evidence="6">The sequence shown here is derived from an EMBL/GenBank/DDBJ whole genome shotgun (WGS) entry which is preliminary data.</text>
</comment>
<protein>
    <submittedName>
        <fullName evidence="6">Energy-coupling factor transporter transmembrane protein EcfT</fullName>
    </submittedName>
</protein>
<proteinExistence type="predicted"/>
<dbReference type="Proteomes" id="UP000050326">
    <property type="component" value="Unassembled WGS sequence"/>
</dbReference>
<reference evidence="6 7" key="1">
    <citation type="submission" date="2015-09" db="EMBL/GenBank/DDBJ databases">
        <title>Genome sequence of Oxobacter pfennigii DSM 3222.</title>
        <authorList>
            <person name="Poehlein A."/>
            <person name="Bengelsdorf F.R."/>
            <person name="Schiel-Bengelsdorf B."/>
            <person name="Duerre P."/>
            <person name="Daniel R."/>
        </authorList>
    </citation>
    <scope>NUCLEOTIDE SEQUENCE [LARGE SCALE GENOMIC DNA]</scope>
    <source>
        <strain evidence="6 7">DSM 3222</strain>
    </source>
</reference>
<keyword evidence="4 5" id="KW-0472">Membrane</keyword>
<dbReference type="PATRIC" id="fig|36849.3.peg.2950"/>
<evidence type="ECO:0000256" key="5">
    <source>
        <dbReference type="SAM" id="Phobius"/>
    </source>
</evidence>
<keyword evidence="7" id="KW-1185">Reference proteome</keyword>
<dbReference type="OrthoDB" id="2039442at2"/>
<keyword evidence="2 5" id="KW-0812">Transmembrane</keyword>
<feature type="transmembrane region" description="Helical" evidence="5">
    <location>
        <begin position="65"/>
        <end position="87"/>
    </location>
</feature>
<accession>A0A0P8W432</accession>
<dbReference type="RefSeq" id="WP_054876152.1">
    <property type="nucleotide sequence ID" value="NZ_LKET01000039.1"/>
</dbReference>
<dbReference type="STRING" id="36849.OXPF_27890"/>
<dbReference type="PANTHER" id="PTHR33514">
    <property type="entry name" value="PROTEIN ABCI12, CHLOROPLASTIC"/>
    <property type="match status" value="1"/>
</dbReference>
<comment type="subcellular location">
    <subcellularLocation>
        <location evidence="1">Membrane</location>
        <topology evidence="1">Multi-pass membrane protein</topology>
    </subcellularLocation>
</comment>